<dbReference type="Proteomes" id="UP000320333">
    <property type="component" value="Unassembled WGS sequence"/>
</dbReference>
<dbReference type="PANTHER" id="PTHR12378">
    <property type="entry name" value="DESUMOYLATING ISOPEPTIDASE"/>
    <property type="match status" value="1"/>
</dbReference>
<accession>A0A507FKW6</accession>
<dbReference type="PANTHER" id="PTHR12378:SF7">
    <property type="entry name" value="DESUMOYLATING ISOPEPTIDASE 1"/>
    <property type="match status" value="1"/>
</dbReference>
<feature type="region of interest" description="Disordered" evidence="4">
    <location>
        <begin position="158"/>
        <end position="179"/>
    </location>
</feature>
<keyword evidence="3" id="KW-0378">Hydrolase</keyword>
<keyword evidence="8" id="KW-1185">Reference proteome</keyword>
<dbReference type="InterPro" id="IPR011989">
    <property type="entry name" value="ARM-like"/>
</dbReference>
<dbReference type="PROSITE" id="PS51396">
    <property type="entry name" value="PUL"/>
    <property type="match status" value="1"/>
</dbReference>
<gene>
    <name evidence="7" type="ORF">CcCBS67573_g02754</name>
</gene>
<organism evidence="7 8">
    <name type="scientific">Chytriomyces confervae</name>
    <dbReference type="NCBI Taxonomy" id="246404"/>
    <lineage>
        <taxon>Eukaryota</taxon>
        <taxon>Fungi</taxon>
        <taxon>Fungi incertae sedis</taxon>
        <taxon>Chytridiomycota</taxon>
        <taxon>Chytridiomycota incertae sedis</taxon>
        <taxon>Chytridiomycetes</taxon>
        <taxon>Chytridiales</taxon>
        <taxon>Chytriomycetaceae</taxon>
        <taxon>Chytriomyces</taxon>
    </lineage>
</organism>
<name>A0A507FKW6_9FUNG</name>
<evidence type="ECO:0000256" key="1">
    <source>
        <dbReference type="ARBA" id="ARBA00008140"/>
    </source>
</evidence>
<dbReference type="Pfam" id="PF08324">
    <property type="entry name" value="PUL"/>
    <property type="match status" value="1"/>
</dbReference>
<dbReference type="Pfam" id="PF05903">
    <property type="entry name" value="Peptidase_C97"/>
    <property type="match status" value="1"/>
</dbReference>
<dbReference type="GO" id="GO:0008233">
    <property type="term" value="F:peptidase activity"/>
    <property type="evidence" value="ECO:0007669"/>
    <property type="project" value="UniProtKB-KW"/>
</dbReference>
<evidence type="ECO:0000313" key="8">
    <source>
        <dbReference type="Proteomes" id="UP000320333"/>
    </source>
</evidence>
<dbReference type="AlphaFoldDB" id="A0A507FKW6"/>
<dbReference type="PROSITE" id="PS51858">
    <property type="entry name" value="PPPDE"/>
    <property type="match status" value="1"/>
</dbReference>
<dbReference type="InterPro" id="IPR013535">
    <property type="entry name" value="PUL_dom"/>
</dbReference>
<evidence type="ECO:0008006" key="9">
    <source>
        <dbReference type="Google" id="ProtNLM"/>
    </source>
</evidence>
<reference evidence="7 8" key="1">
    <citation type="journal article" date="2019" name="Sci. Rep.">
        <title>Comparative genomics of chytrid fungi reveal insights into the obligate biotrophic and pathogenic lifestyle of Synchytrium endobioticum.</title>
        <authorList>
            <person name="van de Vossenberg B.T.L.H."/>
            <person name="Warris S."/>
            <person name="Nguyen H.D.T."/>
            <person name="van Gent-Pelzer M.P.E."/>
            <person name="Joly D.L."/>
            <person name="van de Geest H.C."/>
            <person name="Bonants P.J.M."/>
            <person name="Smith D.S."/>
            <person name="Levesque C.A."/>
            <person name="van der Lee T.A.J."/>
        </authorList>
    </citation>
    <scope>NUCLEOTIDE SEQUENCE [LARGE SCALE GENOMIC DNA]</scope>
    <source>
        <strain evidence="7 8">CBS 675.73</strain>
    </source>
</reference>
<evidence type="ECO:0000256" key="4">
    <source>
        <dbReference type="SAM" id="MobiDB-lite"/>
    </source>
</evidence>
<feature type="domain" description="PUL" evidence="5">
    <location>
        <begin position="184"/>
        <end position="478"/>
    </location>
</feature>
<protein>
    <recommendedName>
        <fullName evidence="9">PPPDE domain-containing protein</fullName>
    </recommendedName>
</protein>
<evidence type="ECO:0000259" key="6">
    <source>
        <dbReference type="PROSITE" id="PS51858"/>
    </source>
</evidence>
<dbReference type="Gene3D" id="3.90.1720.30">
    <property type="entry name" value="PPPDE domains"/>
    <property type="match status" value="1"/>
</dbReference>
<comment type="caution">
    <text evidence="7">The sequence shown here is derived from an EMBL/GenBank/DDBJ whole genome shotgun (WGS) entry which is preliminary data.</text>
</comment>
<comment type="similarity">
    <text evidence="1">Belongs to the DeSI family.</text>
</comment>
<evidence type="ECO:0000256" key="2">
    <source>
        <dbReference type="ARBA" id="ARBA00022670"/>
    </source>
</evidence>
<sequence>MPRVQLYLYDLSQGMAAAMSVALTGKHIPGIWHTSVVVFGKEVYFGSGIAIERPETTPHGRLVERIEMGETEIPEEVFWEYVDTMKQFWTADKYHLFDNNCNSFSNEVCQFLVGKHIPPHITGLPKEFLATPFGQQLAPMIEAMFGPSRVAAEHRPQPDLNFATPIPAPSPKHAHSTANVPSIRNLSRNPILFSQSSDFEMIFAKLGSWIRDAGISGVDASMNEIKARLQERHGSSAVSVGQRKTMPQDWWSAMDRCLNQLQQDQLFPLLDVLRLLVLDEAVAASLTADSPSKLMSTIARFQAASHVSPLPKSLHLMLLRLTCNAFAHSSTVSHCLSLHLIAQPQGIPHRTVTTAVLIDGLLSEDNSVRQCAASLAFNMALESVIGKPPQSDEVYDEWCLEMLAAVMNALENEQGDEIVLRLLSSLGHLLYCAAEQVLDLATVLGCKGTVAAKAQEFSKNTGETAARVKALAAELDILLS</sequence>
<dbReference type="GO" id="GO:0070646">
    <property type="term" value="P:protein modification by small protein removal"/>
    <property type="evidence" value="ECO:0007669"/>
    <property type="project" value="TreeGrafter"/>
</dbReference>
<dbReference type="InterPro" id="IPR008580">
    <property type="entry name" value="PPPDE_dom"/>
</dbReference>
<dbReference type="GO" id="GO:0006508">
    <property type="term" value="P:proteolysis"/>
    <property type="evidence" value="ECO:0007669"/>
    <property type="project" value="UniProtKB-KW"/>
</dbReference>
<proteinExistence type="inferred from homology"/>
<dbReference type="InterPro" id="IPR042266">
    <property type="entry name" value="PPPDE_sf"/>
</dbReference>
<evidence type="ECO:0000313" key="7">
    <source>
        <dbReference type="EMBL" id="TPX75966.1"/>
    </source>
</evidence>
<dbReference type="EMBL" id="QEAP01000062">
    <property type="protein sequence ID" value="TPX75966.1"/>
    <property type="molecule type" value="Genomic_DNA"/>
</dbReference>
<evidence type="ECO:0000256" key="3">
    <source>
        <dbReference type="ARBA" id="ARBA00022801"/>
    </source>
</evidence>
<dbReference type="SMART" id="SM01179">
    <property type="entry name" value="DUF862"/>
    <property type="match status" value="1"/>
</dbReference>
<feature type="domain" description="PPPDE" evidence="6">
    <location>
        <begin position="2"/>
        <end position="142"/>
    </location>
</feature>
<dbReference type="Gene3D" id="1.25.10.10">
    <property type="entry name" value="Leucine-rich Repeat Variant"/>
    <property type="match status" value="1"/>
</dbReference>
<evidence type="ECO:0000259" key="5">
    <source>
        <dbReference type="PROSITE" id="PS51396"/>
    </source>
</evidence>
<keyword evidence="2" id="KW-0645">Protease</keyword>
<dbReference type="STRING" id="246404.A0A507FKW6"/>
<dbReference type="OrthoDB" id="21221at2759"/>